<protein>
    <submittedName>
        <fullName evidence="6">3-hydroxyisobutyrate dehydrogenase</fullName>
    </submittedName>
</protein>
<dbReference type="InterPro" id="IPR029154">
    <property type="entry name" value="HIBADH-like_NADP-bd"/>
</dbReference>
<dbReference type="GO" id="GO:0016491">
    <property type="term" value="F:oxidoreductase activity"/>
    <property type="evidence" value="ECO:0007669"/>
    <property type="project" value="UniProtKB-KW"/>
</dbReference>
<gene>
    <name evidence="6" type="ORF">DFR34_104179</name>
</gene>
<sequence>MSHPLRIAFAGIGLMGLPMCRRLLAAGHPLTVWNRNPAKTAPLQAAGARHAATLAELAADAEIVCLCLSDTAAVEQVMFAADGLAAHLAADTLVVDFSSIEPAATRAFAQRLAEQCGARWVDAPVSGGVVGAEQGRLVIMAGGEPADIERLRAPLAALSQRLTHMGPVGCGQVTKVCNQLIVAANSLLIAEAVALAERGGVDASLLAPALAGGFADSLPMQILAPRMAARQHEPVQWKVATLLKDLDNAVKLARETDSASPLAALADQLMRLHATRGHGQADLSSVIGLFAGRDA</sequence>
<evidence type="ECO:0000256" key="2">
    <source>
        <dbReference type="ARBA" id="ARBA00023027"/>
    </source>
</evidence>
<dbReference type="Proteomes" id="UP000247555">
    <property type="component" value="Unassembled WGS sequence"/>
</dbReference>
<feature type="domain" description="3-hydroxyisobutyrate dehydrogenase-like NAD-binding" evidence="5">
    <location>
        <begin position="169"/>
        <end position="289"/>
    </location>
</feature>
<dbReference type="Pfam" id="PF03446">
    <property type="entry name" value="NAD_binding_2"/>
    <property type="match status" value="1"/>
</dbReference>
<dbReference type="AlphaFoldDB" id="A0A318KRP1"/>
<feature type="active site" evidence="3">
    <location>
        <position position="175"/>
    </location>
</feature>
<dbReference type="InterPro" id="IPR008927">
    <property type="entry name" value="6-PGluconate_DH-like_C_sf"/>
</dbReference>
<reference evidence="6 7" key="1">
    <citation type="submission" date="2018-05" db="EMBL/GenBank/DDBJ databases">
        <title>Genomic Encyclopedia of Type Strains, Phase IV (KMG-IV): sequencing the most valuable type-strain genomes for metagenomic binning, comparative biology and taxonomic classification.</title>
        <authorList>
            <person name="Goeker M."/>
        </authorList>
    </citation>
    <scope>NUCLEOTIDE SEQUENCE [LARGE SCALE GENOMIC DNA]</scope>
    <source>
        <strain evidence="6 7">DSM 29661</strain>
    </source>
</reference>
<name>A0A318KRP1_9NEIS</name>
<dbReference type="GO" id="GO:0050661">
    <property type="term" value="F:NADP binding"/>
    <property type="evidence" value="ECO:0007669"/>
    <property type="project" value="InterPro"/>
</dbReference>
<dbReference type="Gene3D" id="3.40.50.720">
    <property type="entry name" value="NAD(P)-binding Rossmann-like Domain"/>
    <property type="match status" value="1"/>
</dbReference>
<dbReference type="PIRSF" id="PIRSF000103">
    <property type="entry name" value="HIBADH"/>
    <property type="match status" value="1"/>
</dbReference>
<comment type="caution">
    <text evidence="6">The sequence shown here is derived from an EMBL/GenBank/DDBJ whole genome shotgun (WGS) entry which is preliminary data.</text>
</comment>
<dbReference type="InterPro" id="IPR006115">
    <property type="entry name" value="6PGDH_NADP-bd"/>
</dbReference>
<dbReference type="GO" id="GO:0051287">
    <property type="term" value="F:NAD binding"/>
    <property type="evidence" value="ECO:0007669"/>
    <property type="project" value="InterPro"/>
</dbReference>
<dbReference type="OrthoDB" id="9777604at2"/>
<evidence type="ECO:0000259" key="5">
    <source>
        <dbReference type="Pfam" id="PF14833"/>
    </source>
</evidence>
<dbReference type="Gene3D" id="1.10.1040.10">
    <property type="entry name" value="N-(1-d-carboxylethyl)-l-norvaline Dehydrogenase, domain 2"/>
    <property type="match status" value="1"/>
</dbReference>
<feature type="domain" description="6-phosphogluconate dehydrogenase NADP-binding" evidence="4">
    <location>
        <begin position="6"/>
        <end position="166"/>
    </location>
</feature>
<dbReference type="PANTHER" id="PTHR43060:SF15">
    <property type="entry name" value="3-HYDROXYISOBUTYRATE DEHYDROGENASE-LIKE 1, MITOCHONDRIAL-RELATED"/>
    <property type="match status" value="1"/>
</dbReference>
<evidence type="ECO:0000313" key="7">
    <source>
        <dbReference type="Proteomes" id="UP000247555"/>
    </source>
</evidence>
<keyword evidence="1" id="KW-0560">Oxidoreductase</keyword>
<evidence type="ECO:0000256" key="3">
    <source>
        <dbReference type="PIRSR" id="PIRSR000103-1"/>
    </source>
</evidence>
<dbReference type="PANTHER" id="PTHR43060">
    <property type="entry name" value="3-HYDROXYISOBUTYRATE DEHYDROGENASE-LIKE 1, MITOCHONDRIAL-RELATED"/>
    <property type="match status" value="1"/>
</dbReference>
<dbReference type="SUPFAM" id="SSF51735">
    <property type="entry name" value="NAD(P)-binding Rossmann-fold domains"/>
    <property type="match status" value="1"/>
</dbReference>
<dbReference type="RefSeq" id="WP_110390108.1">
    <property type="nucleotide sequence ID" value="NZ_QJKI01000004.1"/>
</dbReference>
<dbReference type="InterPro" id="IPR015815">
    <property type="entry name" value="HIBADH-related"/>
</dbReference>
<organism evidence="6 7">
    <name type="scientific">Rivihabitans pingtungensis</name>
    <dbReference type="NCBI Taxonomy" id="1054498"/>
    <lineage>
        <taxon>Bacteria</taxon>
        <taxon>Pseudomonadati</taxon>
        <taxon>Pseudomonadota</taxon>
        <taxon>Betaproteobacteria</taxon>
        <taxon>Neisseriales</taxon>
        <taxon>Aquaspirillaceae</taxon>
        <taxon>Rivihabitans</taxon>
    </lineage>
</organism>
<keyword evidence="7" id="KW-1185">Reference proteome</keyword>
<dbReference type="InterPro" id="IPR013328">
    <property type="entry name" value="6PGD_dom2"/>
</dbReference>
<evidence type="ECO:0000259" key="4">
    <source>
        <dbReference type="Pfam" id="PF03446"/>
    </source>
</evidence>
<proteinExistence type="predicted"/>
<dbReference type="Pfam" id="PF14833">
    <property type="entry name" value="NAD_binding_11"/>
    <property type="match status" value="1"/>
</dbReference>
<dbReference type="EMBL" id="QJKI01000004">
    <property type="protein sequence ID" value="PXX80400.1"/>
    <property type="molecule type" value="Genomic_DNA"/>
</dbReference>
<dbReference type="InterPro" id="IPR036291">
    <property type="entry name" value="NAD(P)-bd_dom_sf"/>
</dbReference>
<evidence type="ECO:0000313" key="6">
    <source>
        <dbReference type="EMBL" id="PXX80400.1"/>
    </source>
</evidence>
<accession>A0A318KRP1</accession>
<evidence type="ECO:0000256" key="1">
    <source>
        <dbReference type="ARBA" id="ARBA00023002"/>
    </source>
</evidence>
<dbReference type="SUPFAM" id="SSF48179">
    <property type="entry name" value="6-phosphogluconate dehydrogenase C-terminal domain-like"/>
    <property type="match status" value="1"/>
</dbReference>
<keyword evidence="2" id="KW-0520">NAD</keyword>